<dbReference type="PANTHER" id="PTHR43792">
    <property type="entry name" value="GNAT FAMILY, PUTATIVE (AFU_ORTHOLOGUE AFUA_3G00765)-RELATED-RELATED"/>
    <property type="match status" value="1"/>
</dbReference>
<dbReference type="OrthoDB" id="9801656at2"/>
<dbReference type="GO" id="GO:0016747">
    <property type="term" value="F:acyltransferase activity, transferring groups other than amino-acyl groups"/>
    <property type="evidence" value="ECO:0007669"/>
    <property type="project" value="InterPro"/>
</dbReference>
<keyword evidence="3" id="KW-1185">Reference proteome</keyword>
<dbReference type="InterPro" id="IPR016181">
    <property type="entry name" value="Acyl_CoA_acyltransferase"/>
</dbReference>
<dbReference type="Pfam" id="PF13302">
    <property type="entry name" value="Acetyltransf_3"/>
    <property type="match status" value="1"/>
</dbReference>
<dbReference type="PANTHER" id="PTHR43792:SF1">
    <property type="entry name" value="N-ACETYLTRANSFERASE DOMAIN-CONTAINING PROTEIN"/>
    <property type="match status" value="1"/>
</dbReference>
<keyword evidence="2" id="KW-0808">Transferase</keyword>
<dbReference type="SUPFAM" id="SSF55729">
    <property type="entry name" value="Acyl-CoA N-acyltransferases (Nat)"/>
    <property type="match status" value="1"/>
</dbReference>
<evidence type="ECO:0000259" key="1">
    <source>
        <dbReference type="PROSITE" id="PS51186"/>
    </source>
</evidence>
<dbReference type="AlphaFoldDB" id="A0A1I4QGV6"/>
<dbReference type="RefSeq" id="WP_092022759.1">
    <property type="nucleotide sequence ID" value="NZ_FOUE01000003.1"/>
</dbReference>
<evidence type="ECO:0000313" key="2">
    <source>
        <dbReference type="EMBL" id="SFM38880.1"/>
    </source>
</evidence>
<gene>
    <name evidence="2" type="ORF">SAMN04487963_2367</name>
</gene>
<reference evidence="3" key="1">
    <citation type="submission" date="2016-10" db="EMBL/GenBank/DDBJ databases">
        <authorList>
            <person name="Varghese N."/>
            <person name="Submissions S."/>
        </authorList>
    </citation>
    <scope>NUCLEOTIDE SEQUENCE [LARGE SCALE GENOMIC DNA]</scope>
    <source>
        <strain evidence="3">CGMCC 1.7061</strain>
    </source>
</reference>
<protein>
    <submittedName>
        <fullName evidence="2">Protein N-acetyltransferase, RimJ/RimL family</fullName>
    </submittedName>
</protein>
<dbReference type="Gene3D" id="3.40.630.30">
    <property type="match status" value="1"/>
</dbReference>
<dbReference type="PROSITE" id="PS51186">
    <property type="entry name" value="GNAT"/>
    <property type="match status" value="1"/>
</dbReference>
<dbReference type="InterPro" id="IPR051531">
    <property type="entry name" value="N-acetyltransferase"/>
</dbReference>
<dbReference type="STRING" id="488535.SAMN04487963_2367"/>
<name>A0A1I4QGV6_9GAMM</name>
<evidence type="ECO:0000313" key="3">
    <source>
        <dbReference type="Proteomes" id="UP000198519"/>
    </source>
</evidence>
<organism evidence="2 3">
    <name type="scientific">Marinobacter zhejiangensis</name>
    <dbReference type="NCBI Taxonomy" id="488535"/>
    <lineage>
        <taxon>Bacteria</taxon>
        <taxon>Pseudomonadati</taxon>
        <taxon>Pseudomonadota</taxon>
        <taxon>Gammaproteobacteria</taxon>
        <taxon>Pseudomonadales</taxon>
        <taxon>Marinobacteraceae</taxon>
        <taxon>Marinobacter</taxon>
    </lineage>
</organism>
<sequence>MRITETGRLIVRCLEYQDAPELTEILSDPEVMKYSVRGVCDRAATVRFIDWCRSCYDTHGLGPWALIDKSGGDLVGFCGLGPEPVGEVEEMNLGYRLARHYWGQGLATEAVRAVLAYGFGSKSVDSVTAIIEPENRASIRVAEKAGFSDYLDAEFHGRSVRLYRLSAGEWPAA</sequence>
<proteinExistence type="predicted"/>
<feature type="domain" description="N-acetyltransferase" evidence="1">
    <location>
        <begin position="9"/>
        <end position="168"/>
    </location>
</feature>
<dbReference type="Proteomes" id="UP000198519">
    <property type="component" value="Unassembled WGS sequence"/>
</dbReference>
<accession>A0A1I4QGV6</accession>
<dbReference type="EMBL" id="FOUE01000003">
    <property type="protein sequence ID" value="SFM38880.1"/>
    <property type="molecule type" value="Genomic_DNA"/>
</dbReference>
<dbReference type="InterPro" id="IPR000182">
    <property type="entry name" value="GNAT_dom"/>
</dbReference>